<gene>
    <name evidence="2" type="ORF">U14_03455</name>
</gene>
<dbReference type="STRING" id="1499966.U14_03455"/>
<dbReference type="Proteomes" id="UP000030700">
    <property type="component" value="Unassembled WGS sequence"/>
</dbReference>
<dbReference type="GO" id="GO:0006779">
    <property type="term" value="P:porphyrin-containing compound biosynthetic process"/>
    <property type="evidence" value="ECO:0007669"/>
    <property type="project" value="InterPro"/>
</dbReference>
<dbReference type="SUPFAM" id="SSF51726">
    <property type="entry name" value="UROD/MetE-like"/>
    <property type="match status" value="1"/>
</dbReference>
<proteinExistence type="predicted"/>
<dbReference type="EMBL" id="DF820458">
    <property type="protein sequence ID" value="GAK52204.1"/>
    <property type="molecule type" value="Genomic_DNA"/>
</dbReference>
<dbReference type="GO" id="GO:0004853">
    <property type="term" value="F:uroporphyrinogen decarboxylase activity"/>
    <property type="evidence" value="ECO:0007669"/>
    <property type="project" value="InterPro"/>
</dbReference>
<evidence type="ECO:0000259" key="1">
    <source>
        <dbReference type="Pfam" id="PF01208"/>
    </source>
</evidence>
<organism evidence="2 3">
    <name type="scientific">Candidatus Moduliflexus flocculans</name>
    <dbReference type="NCBI Taxonomy" id="1499966"/>
    <lineage>
        <taxon>Bacteria</taxon>
        <taxon>Candidatus Moduliflexota</taxon>
        <taxon>Candidatus Moduliflexia</taxon>
        <taxon>Candidatus Moduliflexales</taxon>
        <taxon>Candidatus Moduliflexaceae</taxon>
    </lineage>
</organism>
<dbReference type="Gene3D" id="3.20.20.210">
    <property type="match status" value="1"/>
</dbReference>
<name>A0A081BP88_9BACT</name>
<protein>
    <submittedName>
        <fullName evidence="2">Uroporphyrinogen-III decarboxylase-like protein</fullName>
    </submittedName>
</protein>
<dbReference type="Pfam" id="PF01208">
    <property type="entry name" value="URO-D"/>
    <property type="match status" value="1"/>
</dbReference>
<evidence type="ECO:0000313" key="2">
    <source>
        <dbReference type="EMBL" id="GAK52204.1"/>
    </source>
</evidence>
<sequence length="369" mass="42035">MAIIEQEFLALTAALDVETFWQENAVCEAFTTQKPRCAVSFAPDDHWIFEFMNVSSTLRYYQDKTYRDALHREVNQMTRQYVGKAFFDEDTFQYSPKRIENLFGCEFDYHEGGTPWFVPVTDDPAEFAKILDRAETTDLCVWSLPEPFLKEWEERKRAGKSLPALGTGSRGPATIMTSVLKPETLFLWMYDYPDLMARFRDVLAAKMIELNAILREFSGNATPGWWITDDNCALFNRKLYQQYCVPVLETVLNAMAPGEARRYQHSDSAMGHLLDFQYALGIRSVNYGPTVDAALIREKMPDAIINGQLPPFLLRNGSPGEIRQRIVDDFQKAGQTGGLIVTTAGSLAAGTGVGRMRWMMQVVQQECRY</sequence>
<keyword evidence="3" id="KW-1185">Reference proteome</keyword>
<dbReference type="InterPro" id="IPR000257">
    <property type="entry name" value="Uroporphyrinogen_deCOase"/>
</dbReference>
<dbReference type="HOGENOM" id="CLU_766570_0_0_0"/>
<evidence type="ECO:0000313" key="3">
    <source>
        <dbReference type="Proteomes" id="UP000030700"/>
    </source>
</evidence>
<feature type="domain" description="Uroporphyrinogen decarboxylase (URO-D)" evidence="1">
    <location>
        <begin position="102"/>
        <end position="364"/>
    </location>
</feature>
<dbReference type="InterPro" id="IPR038071">
    <property type="entry name" value="UROD/MetE-like_sf"/>
</dbReference>
<dbReference type="AlphaFoldDB" id="A0A081BP88"/>
<accession>A0A081BP88</accession>
<reference evidence="2 3" key="1">
    <citation type="journal article" date="2015" name="PeerJ">
        <title>First genomic representation of candidate bacterial phylum KSB3 points to enhanced environmental sensing as a trigger of wastewater bulking.</title>
        <authorList>
            <person name="Sekiguchi Y."/>
            <person name="Ohashi A."/>
            <person name="Parks D.H."/>
            <person name="Yamauchi T."/>
            <person name="Tyson G.W."/>
            <person name="Hugenholtz P."/>
        </authorList>
    </citation>
    <scope>NUCLEOTIDE SEQUENCE [LARGE SCALE GENOMIC DNA]</scope>
</reference>